<evidence type="ECO:0000256" key="6">
    <source>
        <dbReference type="SAM" id="MobiDB-lite"/>
    </source>
</evidence>
<dbReference type="CDD" id="cd24039">
    <property type="entry name" value="ASKHA_NBD_YND1-like"/>
    <property type="match status" value="1"/>
</dbReference>
<keyword evidence="2 5" id="KW-0378">Hydrolase</keyword>
<feature type="region of interest" description="Disordered" evidence="6">
    <location>
        <begin position="501"/>
        <end position="535"/>
    </location>
</feature>
<evidence type="ECO:0000313" key="9">
    <source>
        <dbReference type="Proteomes" id="UP000237144"/>
    </source>
</evidence>
<dbReference type="STRING" id="741276.A0A2S5B6W0"/>
<feature type="compositionally biased region" description="Pro residues" evidence="6">
    <location>
        <begin position="755"/>
        <end position="767"/>
    </location>
</feature>
<evidence type="ECO:0000256" key="3">
    <source>
        <dbReference type="PIRSR" id="PIRSR600407-1"/>
    </source>
</evidence>
<feature type="region of interest" description="Disordered" evidence="6">
    <location>
        <begin position="837"/>
        <end position="922"/>
    </location>
</feature>
<dbReference type="GO" id="GO:0017111">
    <property type="term" value="F:ribonucleoside triphosphate phosphatase activity"/>
    <property type="evidence" value="ECO:0007669"/>
    <property type="project" value="TreeGrafter"/>
</dbReference>
<dbReference type="GO" id="GO:0005524">
    <property type="term" value="F:ATP binding"/>
    <property type="evidence" value="ECO:0007669"/>
    <property type="project" value="UniProtKB-KW"/>
</dbReference>
<dbReference type="Proteomes" id="UP000237144">
    <property type="component" value="Unassembled WGS sequence"/>
</dbReference>
<evidence type="ECO:0000256" key="1">
    <source>
        <dbReference type="ARBA" id="ARBA00009283"/>
    </source>
</evidence>
<feature type="compositionally biased region" description="Polar residues" evidence="6">
    <location>
        <begin position="863"/>
        <end position="872"/>
    </location>
</feature>
<comment type="similarity">
    <text evidence="1 5">Belongs to the GDA1/CD39 NTPase family.</text>
</comment>
<evidence type="ECO:0000313" key="8">
    <source>
        <dbReference type="EMBL" id="POY72485.1"/>
    </source>
</evidence>
<feature type="compositionally biased region" description="Polar residues" evidence="6">
    <location>
        <begin position="690"/>
        <end position="707"/>
    </location>
</feature>
<feature type="binding site" evidence="4">
    <location>
        <begin position="200"/>
        <end position="204"/>
    </location>
    <ligand>
        <name>ATP</name>
        <dbReference type="ChEBI" id="CHEBI:30616"/>
    </ligand>
</feature>
<comment type="caution">
    <text evidence="8">The sequence shown here is derived from an EMBL/GenBank/DDBJ whole genome shotgun (WGS) entry which is preliminary data.</text>
</comment>
<protein>
    <recommendedName>
        <fullName evidence="10">Apyrase</fullName>
    </recommendedName>
</protein>
<dbReference type="GO" id="GO:0046036">
    <property type="term" value="P:CTP metabolic process"/>
    <property type="evidence" value="ECO:0007669"/>
    <property type="project" value="TreeGrafter"/>
</dbReference>
<evidence type="ECO:0000256" key="2">
    <source>
        <dbReference type="ARBA" id="ARBA00022801"/>
    </source>
</evidence>
<keyword evidence="7" id="KW-0812">Transmembrane</keyword>
<feature type="compositionally biased region" description="Low complexity" evidence="6">
    <location>
        <begin position="507"/>
        <end position="524"/>
    </location>
</feature>
<keyword evidence="9" id="KW-1185">Reference proteome</keyword>
<dbReference type="InterPro" id="IPR000407">
    <property type="entry name" value="GDA1_CD39_NTPase"/>
</dbReference>
<feature type="transmembrane region" description="Helical" evidence="7">
    <location>
        <begin position="553"/>
        <end position="573"/>
    </location>
</feature>
<feature type="compositionally biased region" description="Low complexity" evidence="6">
    <location>
        <begin position="680"/>
        <end position="689"/>
    </location>
</feature>
<evidence type="ECO:0000256" key="4">
    <source>
        <dbReference type="PIRSR" id="PIRSR600407-2"/>
    </source>
</evidence>
<gene>
    <name evidence="8" type="ORF">BMF94_4311</name>
</gene>
<evidence type="ECO:0000256" key="7">
    <source>
        <dbReference type="SAM" id="Phobius"/>
    </source>
</evidence>
<reference evidence="8 9" key="1">
    <citation type="journal article" date="2018" name="Front. Microbiol.">
        <title>Prospects for Fungal Bioremediation of Acidic Radioactive Waste Sites: Characterization and Genome Sequence of Rhodotorula taiwanensis MD1149.</title>
        <authorList>
            <person name="Tkavc R."/>
            <person name="Matrosova V.Y."/>
            <person name="Grichenko O.E."/>
            <person name="Gostincar C."/>
            <person name="Volpe R.P."/>
            <person name="Klimenkova P."/>
            <person name="Gaidamakova E.K."/>
            <person name="Zhou C.E."/>
            <person name="Stewart B.J."/>
            <person name="Lyman M.G."/>
            <person name="Malfatti S.A."/>
            <person name="Rubinfeld B."/>
            <person name="Courtot M."/>
            <person name="Singh J."/>
            <person name="Dalgard C.L."/>
            <person name="Hamilton T."/>
            <person name="Frey K.G."/>
            <person name="Gunde-Cimerman N."/>
            <person name="Dugan L."/>
            <person name="Daly M.J."/>
        </authorList>
    </citation>
    <scope>NUCLEOTIDE SEQUENCE [LARGE SCALE GENOMIC DNA]</scope>
    <source>
        <strain evidence="8 9">MD1149</strain>
    </source>
</reference>
<evidence type="ECO:0000256" key="5">
    <source>
        <dbReference type="RuleBase" id="RU003833"/>
    </source>
</evidence>
<keyword evidence="4" id="KW-0067">ATP-binding</keyword>
<feature type="compositionally biased region" description="Low complexity" evidence="6">
    <location>
        <begin position="879"/>
        <end position="906"/>
    </location>
</feature>
<feature type="active site" description="Proton acceptor" evidence="3">
    <location>
        <position position="160"/>
    </location>
</feature>
<dbReference type="Pfam" id="PF01150">
    <property type="entry name" value="GDA1_CD39"/>
    <property type="match status" value="1"/>
</dbReference>
<keyword evidence="7" id="KW-1133">Transmembrane helix</keyword>
<feature type="region of interest" description="Disordered" evidence="6">
    <location>
        <begin position="677"/>
        <end position="798"/>
    </location>
</feature>
<keyword evidence="4" id="KW-0547">Nucleotide-binding</keyword>
<dbReference type="EMBL" id="PJQD01000048">
    <property type="protein sequence ID" value="POY72485.1"/>
    <property type="molecule type" value="Genomic_DNA"/>
</dbReference>
<dbReference type="PROSITE" id="PS01238">
    <property type="entry name" value="GDA1_CD39_NTPASE"/>
    <property type="match status" value="1"/>
</dbReference>
<dbReference type="GO" id="GO:0006256">
    <property type="term" value="P:UDP catabolic process"/>
    <property type="evidence" value="ECO:0007669"/>
    <property type="project" value="TreeGrafter"/>
</dbReference>
<dbReference type="AlphaFoldDB" id="A0A2S5B6W0"/>
<feature type="compositionally biased region" description="Low complexity" evidence="6">
    <location>
        <begin position="768"/>
        <end position="783"/>
    </location>
</feature>
<keyword evidence="7" id="KW-0472">Membrane</keyword>
<dbReference type="OrthoDB" id="6372431at2759"/>
<dbReference type="GO" id="GO:0005794">
    <property type="term" value="C:Golgi apparatus"/>
    <property type="evidence" value="ECO:0007669"/>
    <property type="project" value="TreeGrafter"/>
</dbReference>
<dbReference type="GO" id="GO:0045134">
    <property type="term" value="F:UDP phosphatase activity"/>
    <property type="evidence" value="ECO:0007669"/>
    <property type="project" value="TreeGrafter"/>
</dbReference>
<dbReference type="Gene3D" id="3.30.420.40">
    <property type="match status" value="1"/>
</dbReference>
<accession>A0A2S5B6W0</accession>
<name>A0A2S5B6W0_9BASI</name>
<sequence>MPASRAPAAAWAHGRKFGVVIDAGSSGSRVQVYSWLDPDLARKERQKEGKNVDVLSKVEKGVEEGDGWHFKVEPGISTLGGDPAAVGEYLKPLIEFAAEVIPADQLASTPIYLLATAGMRLLPSHEQKGVLSAACSYIRTFPFRLPNCDEQIRIISGEEEGLYGWIAVNYLMDGFDKHEHAAGNEKGRHSSTYGFLDMGGASTQIAFEPSAVEQVKHADNLHHVHLRFLSGKDVQHPVFVTTWLGFGTNQARNRYIDQEVERHVRASDYATLPGDAEGLGAERPVVLVDDPCLPAGLMLAEARHAGYTLHGTGDFVQCLKRQAPLLNKEAECTDEPCLFDGVHVPPIDFSVNHFIGISEYWYSTQDVWGAALGGGGVYDYVAFEKHAIEFCGRNWDEIMREHRDGHGSWRTGVELSRLETQCFKAAWIVNVLHEGIGIPRIIDRGGKGDGRNQTEKGITKALDKHLADQPPHFQSLNEVDDVAISWTLGKMVLEVSKGSTELPSLQPHPHYPSSSASLPSGPSYDVPKEEWAGHTPSWKSDIRTTIAAIKDSAVLPVAAFGLILLGLWLFGLGPGAARRRKTMCGPRSPRRANFSLLPTTDAMGESAESLLEGTPSHNGRKKSGRAATSGRFLLPMRSAANRATSYLRTLTRSRSAMFRSASTGSLLPMSRVSNDMTMASPRPRSLRPSKSTPFLRNAMVTSSSTGSLGEYWNDAPSEDRSRVSTLRPIDGDGAPFQRSISSHAILSDGGQRHTSPPPMNVIPPSPLSRPTTPTARSSLTRLTPRGTPSKSDHSDSLRVVTSGTASAIGAPSPLSATAGGHTPLSNAVWESLAAGSLARERNSTSPTPGIGGSATTGAKLRTSRSQNNSQVNLAGGYFGSSHSASGTASARRQGVAAFAAASASSTGLGGVNSAASTPGTGD</sequence>
<feature type="compositionally biased region" description="Polar residues" evidence="6">
    <location>
        <begin position="913"/>
        <end position="922"/>
    </location>
</feature>
<dbReference type="Gene3D" id="3.30.420.150">
    <property type="entry name" value="Exopolyphosphatase. Domain 2"/>
    <property type="match status" value="1"/>
</dbReference>
<dbReference type="PANTHER" id="PTHR11782">
    <property type="entry name" value="ADENOSINE/GUANOSINE DIPHOSPHATASE"/>
    <property type="match status" value="1"/>
</dbReference>
<organism evidence="8 9">
    <name type="scientific">Rhodotorula taiwanensis</name>
    <dbReference type="NCBI Taxonomy" id="741276"/>
    <lineage>
        <taxon>Eukaryota</taxon>
        <taxon>Fungi</taxon>
        <taxon>Dikarya</taxon>
        <taxon>Basidiomycota</taxon>
        <taxon>Pucciniomycotina</taxon>
        <taxon>Microbotryomycetes</taxon>
        <taxon>Sporidiobolales</taxon>
        <taxon>Sporidiobolaceae</taxon>
        <taxon>Rhodotorula</taxon>
    </lineage>
</organism>
<proteinExistence type="inferred from homology"/>
<dbReference type="GO" id="GO:0004382">
    <property type="term" value="F:GDP phosphatase activity"/>
    <property type="evidence" value="ECO:0007669"/>
    <property type="project" value="TreeGrafter"/>
</dbReference>
<dbReference type="GO" id="GO:0016020">
    <property type="term" value="C:membrane"/>
    <property type="evidence" value="ECO:0007669"/>
    <property type="project" value="TreeGrafter"/>
</dbReference>
<dbReference type="PANTHER" id="PTHR11782:SF121">
    <property type="entry name" value="NUCLEOSIDE-DIPHOSPHATASE MIG-23"/>
    <property type="match status" value="1"/>
</dbReference>
<evidence type="ECO:0008006" key="10">
    <source>
        <dbReference type="Google" id="ProtNLM"/>
    </source>
</evidence>